<dbReference type="InterPro" id="IPR011013">
    <property type="entry name" value="Gal_mutarotase_sf_dom"/>
</dbReference>
<dbReference type="Gene3D" id="2.60.420.10">
    <property type="entry name" value="Maltose phosphorylase, domain 3"/>
    <property type="match status" value="1"/>
</dbReference>
<dbReference type="PANTHER" id="PTHR37469">
    <property type="entry name" value="CELLOBIONIC ACID PHOSPHORYLASE-RELATED"/>
    <property type="match status" value="1"/>
</dbReference>
<dbReference type="GO" id="GO:0005975">
    <property type="term" value="P:carbohydrate metabolic process"/>
    <property type="evidence" value="ECO:0007669"/>
    <property type="project" value="InterPro"/>
</dbReference>
<feature type="coiled-coil region" evidence="3">
    <location>
        <begin position="521"/>
        <end position="551"/>
    </location>
</feature>
<dbReference type="Pfam" id="PF06165">
    <property type="entry name" value="GH94_b-supersand"/>
    <property type="match status" value="1"/>
</dbReference>
<comment type="caution">
    <text evidence="6">The sequence shown here is derived from an EMBL/GenBank/DDBJ whole genome shotgun (WGS) entry which is preliminary data.</text>
</comment>
<name>A0A916LIS2_KRYT1</name>
<dbReference type="SUPFAM" id="SSF48208">
    <property type="entry name" value="Six-hairpin glycosidases"/>
    <property type="match status" value="1"/>
</dbReference>
<keyword evidence="2" id="KW-0808">Transferase</keyword>
<feature type="domain" description="Glycosyl hydrolase 94 catalytic" evidence="5">
    <location>
        <begin position="323"/>
        <end position="726"/>
    </location>
</feature>
<dbReference type="Pfam" id="PF17167">
    <property type="entry name" value="Glyco_hydro_94"/>
    <property type="match status" value="1"/>
</dbReference>
<dbReference type="SMART" id="SM01068">
    <property type="entry name" value="CBM_X"/>
    <property type="match status" value="1"/>
</dbReference>
<dbReference type="Proteomes" id="UP000243105">
    <property type="component" value="Unassembled WGS sequence"/>
</dbReference>
<evidence type="ECO:0000259" key="4">
    <source>
        <dbReference type="Pfam" id="PF06165"/>
    </source>
</evidence>
<dbReference type="AlphaFoldDB" id="A0A916LIS2"/>
<keyword evidence="3" id="KW-0175">Coiled coil</keyword>
<dbReference type="RefSeq" id="WP_234696747.1">
    <property type="nucleotide sequence ID" value="NZ_CZVV01000023.1"/>
</dbReference>
<dbReference type="InterPro" id="IPR010383">
    <property type="entry name" value="Glyco_hydrolase_94_b-supersand"/>
</dbReference>
<proteinExistence type="predicted"/>
<evidence type="ECO:0000313" key="7">
    <source>
        <dbReference type="Proteomes" id="UP000243105"/>
    </source>
</evidence>
<dbReference type="EMBL" id="CZVV01000023">
    <property type="protein sequence ID" value="CUS99178.1"/>
    <property type="molecule type" value="Genomic_DNA"/>
</dbReference>
<organism evidence="6 7">
    <name type="scientific">Kryptobacter tengchongensis</name>
    <dbReference type="NCBI Taxonomy" id="1643429"/>
    <lineage>
        <taxon>Bacteria</taxon>
        <taxon>Pseudomonadati</taxon>
        <taxon>Candidatus Kryptoniota</taxon>
        <taxon>Candidatus Kryptobacter</taxon>
    </lineage>
</organism>
<dbReference type="PANTHER" id="PTHR37469:SF2">
    <property type="entry name" value="CELLOBIONIC ACID PHOSPHORYLASE"/>
    <property type="match status" value="1"/>
</dbReference>
<dbReference type="InterPro" id="IPR052047">
    <property type="entry name" value="GH94_Enzymes"/>
</dbReference>
<dbReference type="InterPro" id="IPR008928">
    <property type="entry name" value="6-hairpin_glycosidase_sf"/>
</dbReference>
<feature type="domain" description="Glycosyl hydrolase 94 supersandwich" evidence="4">
    <location>
        <begin position="30"/>
        <end position="308"/>
    </location>
</feature>
<dbReference type="InterPro" id="IPR012341">
    <property type="entry name" value="6hp_glycosidase-like_sf"/>
</dbReference>
<evidence type="ECO:0000256" key="3">
    <source>
        <dbReference type="SAM" id="Coils"/>
    </source>
</evidence>
<dbReference type="InterPro" id="IPR037018">
    <property type="entry name" value="GH65_N"/>
</dbReference>
<dbReference type="GO" id="GO:0016757">
    <property type="term" value="F:glycosyltransferase activity"/>
    <property type="evidence" value="ECO:0007669"/>
    <property type="project" value="UniProtKB-KW"/>
</dbReference>
<dbReference type="SUPFAM" id="SSF74650">
    <property type="entry name" value="Galactose mutarotase-like"/>
    <property type="match status" value="1"/>
</dbReference>
<evidence type="ECO:0000313" key="6">
    <source>
        <dbReference type="EMBL" id="CUS99178.1"/>
    </source>
</evidence>
<reference evidence="6 7" key="1">
    <citation type="submission" date="2015-11" db="EMBL/GenBank/DDBJ databases">
        <authorList>
            <person name="Varghese N."/>
        </authorList>
    </citation>
    <scope>NUCLEOTIDE SEQUENCE [LARGE SCALE GENOMIC DNA]</scope>
    <source>
        <strain evidence="6 7">JGI-25</strain>
    </source>
</reference>
<evidence type="ECO:0000256" key="1">
    <source>
        <dbReference type="ARBA" id="ARBA00022676"/>
    </source>
</evidence>
<gene>
    <name evidence="6" type="ORF">JGI25_00535</name>
</gene>
<evidence type="ECO:0000259" key="5">
    <source>
        <dbReference type="Pfam" id="PF17167"/>
    </source>
</evidence>
<dbReference type="GO" id="GO:0030246">
    <property type="term" value="F:carbohydrate binding"/>
    <property type="evidence" value="ECO:0007669"/>
    <property type="project" value="InterPro"/>
</dbReference>
<evidence type="ECO:0000256" key="2">
    <source>
        <dbReference type="ARBA" id="ARBA00022679"/>
    </source>
</evidence>
<keyword evidence="1" id="KW-0328">Glycosyltransferase</keyword>
<dbReference type="Gene3D" id="1.50.10.10">
    <property type="match status" value="1"/>
</dbReference>
<dbReference type="CDD" id="cd11751">
    <property type="entry name" value="GH94N_like_4"/>
    <property type="match status" value="1"/>
</dbReference>
<sequence length="810" mass="94041">MIQEKQPELIYKSHKYNLTYGYFSPDEFEFIITTPKTPKPWINVISNGDYGLTISQTGSGYSWRTHAQINRITRWEQDLIRDNWGKYIYIRDNKSGKFWSATFKPVCKEPEFYLCRHGLGYTIIESMNNDIKTWLTVFVPLDEPLEIWVLKLKNLSSEKKSLSIFTYLEWLLGVAPDWHREFHKCFIETQFDPNLNTIFAKKRLWDIPSERGHWNTDWKYIAFHSANLKVDSFDCDKESFIGMYNDFNNPLAVANNNLQNRCGNSYDAIASLNVNISLEPDEEKELIFTLGVTENLENAEKLIKKYKSIQQVDIEFNKVKRRWKEIVDALYIQTPDKSLNVMVNVWLKYQTISGRLWGRSAYYQIGGAYGFRDQLQDSLLFLYIDPEKTKQQIILHAKHQFKNGMVYHWWHPITEQGLVNEVSDNRLWLPFTVIKYIEETGDLSILDEQVSFVDDPNPATLYEHCTCAIDLSLSKFSARGLPLIGAGDWNDGLNTVGLDNKGESIWLGHFLYKILIDFSEIAEMKNDKERKELYKEKAKKLKQTINEIAWEGEWYFRATKDNGEKIGSKDNEFGKIFLNAQTWAVIAGVADLEKSHIAMNSVEKYLECEIGPLLLYPAYKKPDPFIGYLTRYAPGMRENGGVYTHAATWCIIAEALLKRNHQAYRILSKINPSNPDKDIDRYCAEPYVTPGNIEGPESPFFGRAGWTWYTGSSAWLLRAVVDYILGIRATFKGLYIDPCIPTHWKSFTIKRIFRKAIYLIQVEKLSNEEIPKVKEVYLNDELILKNQSDETGALLPVFEPNTINKIRVIL</sequence>
<protein>
    <submittedName>
        <fullName evidence="6">Cellobiose phosphorylase</fullName>
    </submittedName>
</protein>
<dbReference type="InterPro" id="IPR033432">
    <property type="entry name" value="GH94_catalytic"/>
</dbReference>
<accession>A0A916LIS2</accession>
<dbReference type="Gene3D" id="2.70.98.40">
    <property type="entry name" value="Glycoside hydrolase, family 65, N-terminal domain"/>
    <property type="match status" value="1"/>
</dbReference>